<keyword evidence="2" id="KW-0201">Cytochrome c-type biogenesis</keyword>
<dbReference type="PROSITE" id="PS51352">
    <property type="entry name" value="THIOREDOXIN_2"/>
    <property type="match status" value="1"/>
</dbReference>
<feature type="chain" id="PRO_5045617953" evidence="6">
    <location>
        <begin position="27"/>
        <end position="187"/>
    </location>
</feature>
<keyword evidence="9" id="KW-1185">Reference proteome</keyword>
<dbReference type="InterPro" id="IPR017937">
    <property type="entry name" value="Thioredoxin_CS"/>
</dbReference>
<dbReference type="PANTHER" id="PTHR42852:SF6">
    <property type="entry name" value="THIOL:DISULFIDE INTERCHANGE PROTEIN DSBE"/>
    <property type="match status" value="1"/>
</dbReference>
<protein>
    <submittedName>
        <fullName evidence="8">TlpA family protein disulfide reductase</fullName>
    </submittedName>
</protein>
<feature type="domain" description="Thioredoxin" evidence="7">
    <location>
        <begin position="41"/>
        <end position="184"/>
    </location>
</feature>
<feature type="signal peptide" evidence="6">
    <location>
        <begin position="1"/>
        <end position="26"/>
    </location>
</feature>
<dbReference type="EMBL" id="JAATVY010000002">
    <property type="protein sequence ID" value="NJC68714.1"/>
    <property type="molecule type" value="Genomic_DNA"/>
</dbReference>
<dbReference type="Proteomes" id="UP000722989">
    <property type="component" value="Unassembled WGS sequence"/>
</dbReference>
<evidence type="ECO:0000256" key="2">
    <source>
        <dbReference type="ARBA" id="ARBA00022748"/>
    </source>
</evidence>
<comment type="caution">
    <text evidence="8">The sequence shown here is derived from an EMBL/GenBank/DDBJ whole genome shotgun (WGS) entry which is preliminary data.</text>
</comment>
<evidence type="ECO:0000259" key="7">
    <source>
        <dbReference type="PROSITE" id="PS51352"/>
    </source>
</evidence>
<keyword evidence="4" id="KW-1015">Disulfide bond</keyword>
<name>A0ABX0XRS4_9ACTN</name>
<keyword evidence="6" id="KW-0732">Signal</keyword>
<evidence type="ECO:0000313" key="8">
    <source>
        <dbReference type="EMBL" id="NJC68714.1"/>
    </source>
</evidence>
<evidence type="ECO:0000256" key="1">
    <source>
        <dbReference type="ARBA" id="ARBA00004196"/>
    </source>
</evidence>
<dbReference type="InterPro" id="IPR013766">
    <property type="entry name" value="Thioredoxin_domain"/>
</dbReference>
<reference evidence="8 9" key="1">
    <citation type="submission" date="2020-03" db="EMBL/GenBank/DDBJ databases">
        <title>WGS of the type strain of Planosporangium spp.</title>
        <authorList>
            <person name="Thawai C."/>
        </authorList>
    </citation>
    <scope>NUCLEOTIDE SEQUENCE [LARGE SCALE GENOMIC DNA]</scope>
    <source>
        <strain evidence="8 9">TBRC 5610</strain>
    </source>
</reference>
<keyword evidence="3" id="KW-0735">Signal-anchor</keyword>
<sequence>MIVRRLKLLVSVLAVLAALAGCSSHASSTASASGGGQSTFFDTGKRQPAPKLTGDLLDGGTFDLAQHRGEVVVVNFWASWCGPCRAEAAELAAVADATKSQRVSFVGIDVRDDRDKAKAFVDSHGITYPSLFDPAGRTALDFAKVPPTAIPSTIIVDRQGRIAALYTKALVREELEPAVSKVAAERA</sequence>
<organism evidence="8 9">
    <name type="scientific">Planosporangium thailandense</name>
    <dbReference type="NCBI Taxonomy" id="765197"/>
    <lineage>
        <taxon>Bacteria</taxon>
        <taxon>Bacillati</taxon>
        <taxon>Actinomycetota</taxon>
        <taxon>Actinomycetes</taxon>
        <taxon>Micromonosporales</taxon>
        <taxon>Micromonosporaceae</taxon>
        <taxon>Planosporangium</taxon>
    </lineage>
</organism>
<gene>
    <name evidence="8" type="ORF">HC031_03080</name>
</gene>
<evidence type="ECO:0000256" key="5">
    <source>
        <dbReference type="ARBA" id="ARBA00023284"/>
    </source>
</evidence>
<accession>A0ABX0XRS4</accession>
<dbReference type="InterPro" id="IPR050553">
    <property type="entry name" value="Thioredoxin_ResA/DsbE_sf"/>
</dbReference>
<evidence type="ECO:0000313" key="9">
    <source>
        <dbReference type="Proteomes" id="UP000722989"/>
    </source>
</evidence>
<evidence type="ECO:0000256" key="6">
    <source>
        <dbReference type="SAM" id="SignalP"/>
    </source>
</evidence>
<dbReference type="InterPro" id="IPR000866">
    <property type="entry name" value="AhpC/TSA"/>
</dbReference>
<dbReference type="CDD" id="cd02966">
    <property type="entry name" value="TlpA_like_family"/>
    <property type="match status" value="1"/>
</dbReference>
<proteinExistence type="predicted"/>
<dbReference type="InterPro" id="IPR036249">
    <property type="entry name" value="Thioredoxin-like_sf"/>
</dbReference>
<evidence type="ECO:0000256" key="3">
    <source>
        <dbReference type="ARBA" id="ARBA00022968"/>
    </source>
</evidence>
<comment type="subcellular location">
    <subcellularLocation>
        <location evidence="1">Cell envelope</location>
    </subcellularLocation>
</comment>
<dbReference type="SUPFAM" id="SSF52833">
    <property type="entry name" value="Thioredoxin-like"/>
    <property type="match status" value="1"/>
</dbReference>
<dbReference type="PROSITE" id="PS51257">
    <property type="entry name" value="PROKAR_LIPOPROTEIN"/>
    <property type="match status" value="1"/>
</dbReference>
<keyword evidence="3" id="KW-0812">Transmembrane</keyword>
<dbReference type="Pfam" id="PF00578">
    <property type="entry name" value="AhpC-TSA"/>
    <property type="match status" value="1"/>
</dbReference>
<dbReference type="Gene3D" id="3.40.30.10">
    <property type="entry name" value="Glutaredoxin"/>
    <property type="match status" value="1"/>
</dbReference>
<dbReference type="PROSITE" id="PS00194">
    <property type="entry name" value="THIOREDOXIN_1"/>
    <property type="match status" value="1"/>
</dbReference>
<dbReference type="PANTHER" id="PTHR42852">
    <property type="entry name" value="THIOL:DISULFIDE INTERCHANGE PROTEIN DSBE"/>
    <property type="match status" value="1"/>
</dbReference>
<keyword evidence="5" id="KW-0676">Redox-active center</keyword>
<evidence type="ECO:0000256" key="4">
    <source>
        <dbReference type="ARBA" id="ARBA00023157"/>
    </source>
</evidence>